<organism evidence="1">
    <name type="scientific">Brassica cretica</name>
    <name type="common">Mustard</name>
    <dbReference type="NCBI Taxonomy" id="69181"/>
    <lineage>
        <taxon>Eukaryota</taxon>
        <taxon>Viridiplantae</taxon>
        <taxon>Streptophyta</taxon>
        <taxon>Embryophyta</taxon>
        <taxon>Tracheophyta</taxon>
        <taxon>Spermatophyta</taxon>
        <taxon>Magnoliopsida</taxon>
        <taxon>eudicotyledons</taxon>
        <taxon>Gunneridae</taxon>
        <taxon>Pentapetalae</taxon>
        <taxon>rosids</taxon>
        <taxon>malvids</taxon>
        <taxon>Brassicales</taxon>
        <taxon>Brassicaceae</taxon>
        <taxon>Brassiceae</taxon>
        <taxon>Brassica</taxon>
    </lineage>
</organism>
<name>A0A8S9IM90_BRACR</name>
<dbReference type="AlphaFoldDB" id="A0A8S9IM90"/>
<evidence type="ECO:0000313" key="1">
    <source>
        <dbReference type="EMBL" id="KAF2571280.1"/>
    </source>
</evidence>
<accession>A0A8S9IM90</accession>
<proteinExistence type="predicted"/>
<dbReference type="EMBL" id="QGKY02001015">
    <property type="protein sequence ID" value="KAF2571280.1"/>
    <property type="molecule type" value="Genomic_DNA"/>
</dbReference>
<sequence length="200" mass="21935">MMVESSVASREAQDCSLRTSTFLDAIGLIDRKRSRSIDSMQSDRIGLLGLFMEFLKLLGGTMVRRGSQLAHRSGSELQSLGALEVSVNSKSYLTSAVECVDAVVFGSGSAEVVQRQRLCLWCVHRGAEMLLSISFPLLGPKSPVSGSCKWAIVKAIGGILWSVELPLPWFGEQNTTYTRNVKDFLVECIFLGRTMSAQEH</sequence>
<protein>
    <submittedName>
        <fullName evidence="1">Uncharacterized protein</fullName>
    </submittedName>
</protein>
<comment type="caution">
    <text evidence="1">The sequence shown here is derived from an EMBL/GenBank/DDBJ whole genome shotgun (WGS) entry which is preliminary data.</text>
</comment>
<reference evidence="1" key="1">
    <citation type="submission" date="2019-12" db="EMBL/GenBank/DDBJ databases">
        <title>Genome sequencing and annotation of Brassica cretica.</title>
        <authorList>
            <person name="Studholme D.J."/>
            <person name="Sarris P.F."/>
        </authorList>
    </citation>
    <scope>NUCLEOTIDE SEQUENCE</scope>
    <source>
        <strain evidence="1">PFS-102/07</strain>
        <tissue evidence="1">Leaf</tissue>
    </source>
</reference>
<gene>
    <name evidence="1" type="ORF">F2Q70_00004241</name>
</gene>